<dbReference type="EMBL" id="BARW01022800">
    <property type="protein sequence ID" value="GAI88976.1"/>
    <property type="molecule type" value="Genomic_DNA"/>
</dbReference>
<protein>
    <submittedName>
        <fullName evidence="1">Uncharacterized protein</fullName>
    </submittedName>
</protein>
<sequence>MTKRPYEFADLSLLKRIEKRLKSREEKEETKIFKTCLKCGKRKSLSYFTADKRSSDGTTGECRACRSERSLTYYYQNREEILIKIKEYQDKKDRSKYFENYKIDHKEHLQEIAHKWYKKNRKGIKERNLRRKTKLKNEGS</sequence>
<reference evidence="1" key="1">
    <citation type="journal article" date="2014" name="Front. Microbiol.">
        <title>High frequency of phylogenetically diverse reductive dehalogenase-homologous genes in deep subseafloor sedimentary metagenomes.</title>
        <authorList>
            <person name="Kawai M."/>
            <person name="Futagami T."/>
            <person name="Toyoda A."/>
            <person name="Takaki Y."/>
            <person name="Nishi S."/>
            <person name="Hori S."/>
            <person name="Arai W."/>
            <person name="Tsubouchi T."/>
            <person name="Morono Y."/>
            <person name="Uchiyama I."/>
            <person name="Ito T."/>
            <person name="Fujiyama A."/>
            <person name="Inagaki F."/>
            <person name="Takami H."/>
        </authorList>
    </citation>
    <scope>NUCLEOTIDE SEQUENCE</scope>
    <source>
        <strain evidence="1">Expedition CK06-06</strain>
    </source>
</reference>
<name>X1TCA4_9ZZZZ</name>
<comment type="caution">
    <text evidence="1">The sequence shown here is derived from an EMBL/GenBank/DDBJ whole genome shotgun (WGS) entry which is preliminary data.</text>
</comment>
<proteinExistence type="predicted"/>
<organism evidence="1">
    <name type="scientific">marine sediment metagenome</name>
    <dbReference type="NCBI Taxonomy" id="412755"/>
    <lineage>
        <taxon>unclassified sequences</taxon>
        <taxon>metagenomes</taxon>
        <taxon>ecological metagenomes</taxon>
    </lineage>
</organism>
<evidence type="ECO:0000313" key="1">
    <source>
        <dbReference type="EMBL" id="GAI88976.1"/>
    </source>
</evidence>
<accession>X1TCA4</accession>
<dbReference type="AlphaFoldDB" id="X1TCA4"/>
<gene>
    <name evidence="1" type="ORF">S12H4_37959</name>
</gene>